<sequence>MIDDTATPADQVRVGVDGAVGRLTLSAPERLNAVAPDMLRAVARGIGRLDDDPAVRVIVLSGEGRAFSAGADLGVHVDEGDLDGTLFGVGAAVRAVLEAGTPVISLVPGVAAGAGLSLALSADYVLVADDATLVLAFGALGLMPDGGATALVAASVGRARALRLALSGERLTGATAAQWGLVSESVAREDFAARADELVAHLATLAPEGTALTTAAITAATLDLDATLGREESGQRALLRTPDFAEGLAAFRGKRPPTFGS</sequence>
<evidence type="ECO:0000313" key="3">
    <source>
        <dbReference type="Proteomes" id="UP000030013"/>
    </source>
</evidence>
<dbReference type="Proteomes" id="UP000030013">
    <property type="component" value="Unassembled WGS sequence"/>
</dbReference>
<dbReference type="SUPFAM" id="SSF52096">
    <property type="entry name" value="ClpP/crotonase"/>
    <property type="match status" value="1"/>
</dbReference>
<dbReference type="STRING" id="1385519.N801_14675"/>
<organism evidence="2 3">
    <name type="scientific">Knoellia aerolata DSM 18566</name>
    <dbReference type="NCBI Taxonomy" id="1385519"/>
    <lineage>
        <taxon>Bacteria</taxon>
        <taxon>Bacillati</taxon>
        <taxon>Actinomycetota</taxon>
        <taxon>Actinomycetes</taxon>
        <taxon>Micrococcales</taxon>
        <taxon>Intrasporangiaceae</taxon>
        <taxon>Knoellia</taxon>
    </lineage>
</organism>
<dbReference type="CDD" id="cd06558">
    <property type="entry name" value="crotonase-like"/>
    <property type="match status" value="1"/>
</dbReference>
<dbReference type="PANTHER" id="PTHR43459:SF1">
    <property type="entry name" value="EG:BACN32G11.4 PROTEIN"/>
    <property type="match status" value="1"/>
</dbReference>
<dbReference type="eggNOG" id="COG1024">
    <property type="taxonomic scope" value="Bacteria"/>
</dbReference>
<gene>
    <name evidence="2" type="ORF">N801_14675</name>
</gene>
<evidence type="ECO:0000313" key="2">
    <source>
        <dbReference type="EMBL" id="KGN40334.1"/>
    </source>
</evidence>
<dbReference type="RefSeq" id="WP_035938995.1">
    <property type="nucleotide sequence ID" value="NZ_AVPL01000044.1"/>
</dbReference>
<dbReference type="InterPro" id="IPR001753">
    <property type="entry name" value="Enoyl-CoA_hydra/iso"/>
</dbReference>
<dbReference type="InterPro" id="IPR029045">
    <property type="entry name" value="ClpP/crotonase-like_dom_sf"/>
</dbReference>
<name>A0A0A0JUE5_9MICO</name>
<keyword evidence="3" id="KW-1185">Reference proteome</keyword>
<dbReference type="InterPro" id="IPR014748">
    <property type="entry name" value="Enoyl-CoA_hydra_C"/>
</dbReference>
<dbReference type="Gene3D" id="3.90.226.10">
    <property type="entry name" value="2-enoyl-CoA Hydratase, Chain A, domain 1"/>
    <property type="match status" value="1"/>
</dbReference>
<dbReference type="Pfam" id="PF00378">
    <property type="entry name" value="ECH_1"/>
    <property type="match status" value="1"/>
</dbReference>
<dbReference type="EMBL" id="AVPL01000044">
    <property type="protein sequence ID" value="KGN40334.1"/>
    <property type="molecule type" value="Genomic_DNA"/>
</dbReference>
<proteinExistence type="inferred from homology"/>
<protein>
    <submittedName>
        <fullName evidence="2">Crotonase</fullName>
    </submittedName>
</protein>
<comment type="caution">
    <text evidence="2">The sequence shown here is derived from an EMBL/GenBank/DDBJ whole genome shotgun (WGS) entry which is preliminary data.</text>
</comment>
<dbReference type="AlphaFoldDB" id="A0A0A0JUE5"/>
<dbReference type="PANTHER" id="PTHR43459">
    <property type="entry name" value="ENOYL-COA HYDRATASE"/>
    <property type="match status" value="1"/>
</dbReference>
<dbReference type="GO" id="GO:0003824">
    <property type="term" value="F:catalytic activity"/>
    <property type="evidence" value="ECO:0007669"/>
    <property type="project" value="UniProtKB-ARBA"/>
</dbReference>
<dbReference type="OrthoDB" id="9777711at2"/>
<evidence type="ECO:0000256" key="1">
    <source>
        <dbReference type="ARBA" id="ARBA00005254"/>
    </source>
</evidence>
<comment type="similarity">
    <text evidence="1">Belongs to the enoyl-CoA hydratase/isomerase family.</text>
</comment>
<reference evidence="2 3" key="1">
    <citation type="submission" date="2013-08" db="EMBL/GenBank/DDBJ databases">
        <title>The genome sequence of Knoellia aerolata.</title>
        <authorList>
            <person name="Zhu W."/>
            <person name="Wang G."/>
        </authorList>
    </citation>
    <scope>NUCLEOTIDE SEQUENCE [LARGE SCALE GENOMIC DNA]</scope>
    <source>
        <strain evidence="2 3">DSM 18566</strain>
    </source>
</reference>
<accession>A0A0A0JUE5</accession>
<dbReference type="Gene3D" id="1.10.12.10">
    <property type="entry name" value="Lyase 2-enoyl-coa Hydratase, Chain A, domain 2"/>
    <property type="match status" value="1"/>
</dbReference>